<organism evidence="3 4">
    <name type="scientific">Conger conger</name>
    <name type="common">Conger eel</name>
    <name type="synonym">Muraena conger</name>
    <dbReference type="NCBI Taxonomy" id="82655"/>
    <lineage>
        <taxon>Eukaryota</taxon>
        <taxon>Metazoa</taxon>
        <taxon>Chordata</taxon>
        <taxon>Craniata</taxon>
        <taxon>Vertebrata</taxon>
        <taxon>Euteleostomi</taxon>
        <taxon>Actinopterygii</taxon>
        <taxon>Neopterygii</taxon>
        <taxon>Teleostei</taxon>
        <taxon>Anguilliformes</taxon>
        <taxon>Congridae</taxon>
        <taxon>Conger</taxon>
    </lineage>
</organism>
<dbReference type="InterPro" id="IPR051697">
    <property type="entry name" value="Patched_domain-protein"/>
</dbReference>
<feature type="transmembrane region" description="Helical" evidence="2">
    <location>
        <begin position="226"/>
        <end position="246"/>
    </location>
</feature>
<evidence type="ECO:0008006" key="5">
    <source>
        <dbReference type="Google" id="ProtNLM"/>
    </source>
</evidence>
<evidence type="ECO:0000256" key="1">
    <source>
        <dbReference type="SAM" id="MobiDB-lite"/>
    </source>
</evidence>
<dbReference type="PANTHER" id="PTHR10796:SF15">
    <property type="entry name" value="PATCHED DOMAIN-CONTAINING PROTEIN 4"/>
    <property type="match status" value="1"/>
</dbReference>
<dbReference type="OrthoDB" id="10027883at2759"/>
<protein>
    <recommendedName>
        <fullName evidence="5">SSD domain-containing protein</fullName>
    </recommendedName>
</protein>
<proteinExistence type="predicted"/>
<keyword evidence="4" id="KW-1185">Reference proteome</keyword>
<evidence type="ECO:0000313" key="3">
    <source>
        <dbReference type="EMBL" id="KAJ8275200.1"/>
    </source>
</evidence>
<name>A0A9Q1DMB9_CONCO</name>
<feature type="transmembrane region" description="Helical" evidence="2">
    <location>
        <begin position="258"/>
        <end position="280"/>
    </location>
</feature>
<keyword evidence="2" id="KW-0472">Membrane</keyword>
<keyword evidence="2" id="KW-0812">Transmembrane</keyword>
<dbReference type="PANTHER" id="PTHR10796">
    <property type="entry name" value="PATCHED-RELATED"/>
    <property type="match status" value="1"/>
</dbReference>
<comment type="caution">
    <text evidence="3">The sequence shown here is derived from an EMBL/GenBank/DDBJ whole genome shotgun (WGS) entry which is preliminary data.</text>
</comment>
<evidence type="ECO:0000313" key="4">
    <source>
        <dbReference type="Proteomes" id="UP001152803"/>
    </source>
</evidence>
<keyword evidence="2" id="KW-1133">Transmembrane helix</keyword>
<dbReference type="EMBL" id="JAFJMO010000006">
    <property type="protein sequence ID" value="KAJ8275200.1"/>
    <property type="molecule type" value="Genomic_DNA"/>
</dbReference>
<dbReference type="GO" id="GO:0016020">
    <property type="term" value="C:membrane"/>
    <property type="evidence" value="ECO:0007669"/>
    <property type="project" value="TreeGrafter"/>
</dbReference>
<gene>
    <name evidence="3" type="ORF">COCON_G00098250</name>
</gene>
<feature type="transmembrane region" description="Helical" evidence="2">
    <location>
        <begin position="43"/>
        <end position="61"/>
    </location>
</feature>
<dbReference type="Proteomes" id="UP001152803">
    <property type="component" value="Unassembled WGS sequence"/>
</dbReference>
<accession>A0A9Q1DMB9</accession>
<dbReference type="AlphaFoldDB" id="A0A9Q1DMB9"/>
<evidence type="ECO:0000256" key="2">
    <source>
        <dbReference type="SAM" id="Phobius"/>
    </source>
</evidence>
<sequence length="328" mass="36317">MCFIGRSGASASWIRRRMLRQVVHRGLKASFYWLGLFVSRHPVFFLTVPAVLTIIFGSTVLSRFKPETDLEILVAPTHSLAKIERSLANSLFPIDQSKNKLYSDLHTPGRYGRLILLAKSGGNILELAEQVLQVHKKDGRVAFIGHQLGGVVPAPNSRDQQVKSARAVQITYYLHNYDSLAQDAIAEQWENEFCKLVRRLAGSGEDLYVQSLTSLSLWRDFHRTGVLARSEVLVSLVLILLAATVSSSMRDCLRGKPFLGLLGVLTICIANVTAAGIFFISDGKFNSTLLGIPFFAMGKRRPMTALRRAHSTTSGVNPTPTEDIQHTI</sequence>
<reference evidence="3" key="1">
    <citation type="journal article" date="2023" name="Science">
        <title>Genome structures resolve the early diversification of teleost fishes.</title>
        <authorList>
            <person name="Parey E."/>
            <person name="Louis A."/>
            <person name="Montfort J."/>
            <person name="Bouchez O."/>
            <person name="Roques C."/>
            <person name="Iampietro C."/>
            <person name="Lluch J."/>
            <person name="Castinel A."/>
            <person name="Donnadieu C."/>
            <person name="Desvignes T."/>
            <person name="Floi Bucao C."/>
            <person name="Jouanno E."/>
            <person name="Wen M."/>
            <person name="Mejri S."/>
            <person name="Dirks R."/>
            <person name="Jansen H."/>
            <person name="Henkel C."/>
            <person name="Chen W.J."/>
            <person name="Zahm M."/>
            <person name="Cabau C."/>
            <person name="Klopp C."/>
            <person name="Thompson A.W."/>
            <person name="Robinson-Rechavi M."/>
            <person name="Braasch I."/>
            <person name="Lecointre G."/>
            <person name="Bobe J."/>
            <person name="Postlethwait J.H."/>
            <person name="Berthelot C."/>
            <person name="Roest Crollius H."/>
            <person name="Guiguen Y."/>
        </authorList>
    </citation>
    <scope>NUCLEOTIDE SEQUENCE</scope>
    <source>
        <strain evidence="3">Concon-B</strain>
    </source>
</reference>
<feature type="compositionally biased region" description="Polar residues" evidence="1">
    <location>
        <begin position="311"/>
        <end position="322"/>
    </location>
</feature>
<feature type="region of interest" description="Disordered" evidence="1">
    <location>
        <begin position="307"/>
        <end position="328"/>
    </location>
</feature>